<dbReference type="PIRSF" id="PIRSF006060">
    <property type="entry name" value="AA_transporter"/>
    <property type="match status" value="1"/>
</dbReference>
<feature type="transmembrane region" description="Helical" evidence="6">
    <location>
        <begin position="223"/>
        <end position="248"/>
    </location>
</feature>
<dbReference type="EMBL" id="JBIUYY010000004">
    <property type="protein sequence ID" value="MFJ2821872.1"/>
    <property type="molecule type" value="Genomic_DNA"/>
</dbReference>
<comment type="caution">
    <text evidence="7">The sequence shown here is derived from an EMBL/GenBank/DDBJ whole genome shotgun (WGS) entry which is preliminary data.</text>
</comment>
<evidence type="ECO:0000256" key="3">
    <source>
        <dbReference type="ARBA" id="ARBA00022692"/>
    </source>
</evidence>
<dbReference type="Pfam" id="PF13520">
    <property type="entry name" value="AA_permease_2"/>
    <property type="match status" value="1"/>
</dbReference>
<name>A0ABW8EI74_STRT5</name>
<keyword evidence="4 6" id="KW-1133">Transmembrane helix</keyword>
<feature type="transmembrane region" description="Helical" evidence="6">
    <location>
        <begin position="40"/>
        <end position="61"/>
    </location>
</feature>
<evidence type="ECO:0000256" key="6">
    <source>
        <dbReference type="SAM" id="Phobius"/>
    </source>
</evidence>
<keyword evidence="5 6" id="KW-0472">Membrane</keyword>
<feature type="transmembrane region" description="Helical" evidence="6">
    <location>
        <begin position="92"/>
        <end position="117"/>
    </location>
</feature>
<dbReference type="Gene3D" id="1.20.1740.10">
    <property type="entry name" value="Amino acid/polyamine transporter I"/>
    <property type="match status" value="1"/>
</dbReference>
<evidence type="ECO:0000256" key="4">
    <source>
        <dbReference type="ARBA" id="ARBA00022989"/>
    </source>
</evidence>
<accession>A0ABW8EI74</accession>
<feature type="transmembrane region" description="Helical" evidence="6">
    <location>
        <begin position="346"/>
        <end position="366"/>
    </location>
</feature>
<evidence type="ECO:0000313" key="8">
    <source>
        <dbReference type="Proteomes" id="UP001617351"/>
    </source>
</evidence>
<feature type="transmembrane region" description="Helical" evidence="6">
    <location>
        <begin position="373"/>
        <end position="390"/>
    </location>
</feature>
<reference evidence="7 8" key="1">
    <citation type="submission" date="2024-10" db="EMBL/GenBank/DDBJ databases">
        <title>The Natural Products Discovery Center: Release of the First 8490 Sequenced Strains for Exploring Actinobacteria Biosynthetic Diversity.</title>
        <authorList>
            <person name="Kalkreuter E."/>
            <person name="Kautsar S.A."/>
            <person name="Yang D."/>
            <person name="Bader C.D."/>
            <person name="Teijaro C.N."/>
            <person name="Fluegel L."/>
            <person name="Davis C.M."/>
            <person name="Simpson J.R."/>
            <person name="Lauterbach L."/>
            <person name="Steele A.D."/>
            <person name="Gui C."/>
            <person name="Meng S."/>
            <person name="Li G."/>
            <person name="Viehrig K."/>
            <person name="Ye F."/>
            <person name="Su P."/>
            <person name="Kiefer A.F."/>
            <person name="Nichols A."/>
            <person name="Cepeda A.J."/>
            <person name="Yan W."/>
            <person name="Fan B."/>
            <person name="Jiang Y."/>
            <person name="Adhikari A."/>
            <person name="Zheng C.-J."/>
            <person name="Schuster L."/>
            <person name="Cowan T.M."/>
            <person name="Smanski M.J."/>
            <person name="Chevrette M.G."/>
            <person name="De Carvalho L.P.S."/>
            <person name="Shen B."/>
        </authorList>
    </citation>
    <scope>NUCLEOTIDE SEQUENCE [LARGE SCALE GENOMIC DNA]</scope>
    <source>
        <strain evidence="7 8">NPDC087220</strain>
    </source>
</reference>
<evidence type="ECO:0000256" key="1">
    <source>
        <dbReference type="ARBA" id="ARBA00004651"/>
    </source>
</evidence>
<keyword evidence="8" id="KW-1185">Reference proteome</keyword>
<feature type="transmembrane region" description="Helical" evidence="6">
    <location>
        <begin position="12"/>
        <end position="34"/>
    </location>
</feature>
<dbReference type="Proteomes" id="UP001617351">
    <property type="component" value="Unassembled WGS sequence"/>
</dbReference>
<comment type="subcellular location">
    <subcellularLocation>
        <location evidence="1">Cell membrane</location>
        <topology evidence="1">Multi-pass membrane protein</topology>
    </subcellularLocation>
</comment>
<dbReference type="InterPro" id="IPR002293">
    <property type="entry name" value="AA/rel_permease1"/>
</dbReference>
<keyword evidence="3 6" id="KW-0812">Transmembrane</keyword>
<dbReference type="PANTHER" id="PTHR42770">
    <property type="entry name" value="AMINO ACID TRANSPORTER-RELATED"/>
    <property type="match status" value="1"/>
</dbReference>
<sequence>MPETGLRRSLGPAAGTAMAVGAVLGPGVLVLPALTVRTAGPAALVAWGSMAVFSLALAVALGRAGARLPQADGIVAYARAAFGPRTTALTGYWLLGSVPLAVPVIALVGAGYVTSYFGADPRWTVALAGAQLFGSCALNTLGMSLSGRVQLVLVALTAAVLTGVSLLATGRMRTENFQPFLPHGWTAVATAGLLIFWSYIGFEMVVHLAEEFRNPQRDLPLSMGLASILLSVVYFLSALVTVGTGVAYRDAGLAPLSALADEALGRAAGGTLAVFALCCSFVAVHSNIAGFSRLMYTQARAGRLPAALGLLHPRRRTPARALAALAAAFALVLAAVAVTGPGLEELVVWPSATFVAVYLVGTLAAAKLLPRGGLGMPAAVLAAAVCLLILPFSWPALLYPAAIAVVGLWATRRGTRGAHDSHG</sequence>
<feature type="transmembrane region" description="Helical" evidence="6">
    <location>
        <begin position="180"/>
        <end position="202"/>
    </location>
</feature>
<feature type="transmembrane region" description="Helical" evidence="6">
    <location>
        <begin position="149"/>
        <end position="168"/>
    </location>
</feature>
<feature type="transmembrane region" description="Helical" evidence="6">
    <location>
        <begin position="268"/>
        <end position="290"/>
    </location>
</feature>
<organism evidence="7 8">
    <name type="scientific">Streptomyces toxytricini</name>
    <name type="common">Actinomyces toxytricini</name>
    <dbReference type="NCBI Taxonomy" id="67369"/>
    <lineage>
        <taxon>Bacteria</taxon>
        <taxon>Bacillati</taxon>
        <taxon>Actinomycetota</taxon>
        <taxon>Actinomycetes</taxon>
        <taxon>Kitasatosporales</taxon>
        <taxon>Streptomycetaceae</taxon>
        <taxon>Streptomyces</taxon>
    </lineage>
</organism>
<dbReference type="PANTHER" id="PTHR42770:SF13">
    <property type="entry name" value="L-METHIONINE_BRANCHED-CHAIN AMINO ACID EXPORTER YJEH"/>
    <property type="match status" value="1"/>
</dbReference>
<evidence type="ECO:0000313" key="7">
    <source>
        <dbReference type="EMBL" id="MFJ2821872.1"/>
    </source>
</evidence>
<proteinExistence type="predicted"/>
<feature type="transmembrane region" description="Helical" evidence="6">
    <location>
        <begin position="123"/>
        <end position="142"/>
    </location>
</feature>
<evidence type="ECO:0000256" key="5">
    <source>
        <dbReference type="ARBA" id="ARBA00023136"/>
    </source>
</evidence>
<protein>
    <submittedName>
        <fullName evidence="7">APC family permease</fullName>
    </submittedName>
</protein>
<feature type="transmembrane region" description="Helical" evidence="6">
    <location>
        <begin position="321"/>
        <end position="340"/>
    </location>
</feature>
<evidence type="ECO:0000256" key="2">
    <source>
        <dbReference type="ARBA" id="ARBA00022475"/>
    </source>
</evidence>
<dbReference type="RefSeq" id="WP_402380098.1">
    <property type="nucleotide sequence ID" value="NZ_JBIUYY010000004.1"/>
</dbReference>
<gene>
    <name evidence="7" type="ORF">ACIO7M_12230</name>
</gene>
<keyword evidence="2" id="KW-1003">Cell membrane</keyword>
<dbReference type="InterPro" id="IPR050367">
    <property type="entry name" value="APC_superfamily"/>
</dbReference>